<proteinExistence type="predicted"/>
<name>A0A3D8QTQ5_9HELO</name>
<evidence type="ECO:0000313" key="3">
    <source>
        <dbReference type="Proteomes" id="UP000256328"/>
    </source>
</evidence>
<protein>
    <submittedName>
        <fullName evidence="2">Uncharacterized protein</fullName>
    </submittedName>
</protein>
<dbReference type="Proteomes" id="UP000256328">
    <property type="component" value="Unassembled WGS sequence"/>
</dbReference>
<sequence length="628" mass="68673">MTDPSVVRGDSSDDEEAEIGSRSSTSSSFGPETYDHVAGGPFLAPSLSPWSTALSTSTGWLSLSTRSEIWVSSTEPSTAASRHLGSLPNSPSPTTPNRPHLDQSTSSLRDDHRHHPYSQWRTPSRSTSDSSSSSDVDEAWGRSVGSQVFVSRGIQPLDTPDTSEADSEEADPHVDEENIGGEVVGQPQPVELTGLEFPGHLRSLDFAAAAHIDIDIDVHQDQHGIALERHAQPWTPWRGSSMPNSNASASAPAPGYVYNTIYSSLSSGVSQLSRRLTQTPEPRRRAISSFHPGFLVAHLQQHRTASFASQIHAPEDIFYNTEYQVSFNLGLGPPVPIKVSPFIPRNQTDLRSFQKQVGKEELDVQDSLPISLHFFAVHSMAEKLNVWLDAMISSASDLSAYVKLVMDSQEVGAGAKALYSIVSWFTECKSQLSEKEQDTIRNAFKILITTTLLSLIPRLTNIPSPLQEHLSQTMPGCNTSISKLSPDAPKLLTRQIKSGFYHLQMQLLDPLFSQLERESDLVPDVRLATTILIAIALDMVRDAGRVFAKYASKINPEVVVTERHVGDYEEAVQISVLPQLQASVLYYGADGRKGTLGEILRNLETATIGTTKTKRSVQCVLELLDAGL</sequence>
<comment type="caution">
    <text evidence="2">The sequence shown here is derived from an EMBL/GenBank/DDBJ whole genome shotgun (WGS) entry which is preliminary data.</text>
</comment>
<accession>A0A3D8QTQ5</accession>
<dbReference type="AlphaFoldDB" id="A0A3D8QTQ5"/>
<feature type="region of interest" description="Disordered" evidence="1">
    <location>
        <begin position="71"/>
        <end position="185"/>
    </location>
</feature>
<dbReference type="OrthoDB" id="3564743at2759"/>
<evidence type="ECO:0000313" key="2">
    <source>
        <dbReference type="EMBL" id="RDW65165.1"/>
    </source>
</evidence>
<feature type="region of interest" description="Disordered" evidence="1">
    <location>
        <begin position="1"/>
        <end position="48"/>
    </location>
</feature>
<feature type="compositionally biased region" description="Polar residues" evidence="1">
    <location>
        <begin position="71"/>
        <end position="80"/>
    </location>
</feature>
<dbReference type="EMBL" id="PDLN01000015">
    <property type="protein sequence ID" value="RDW65165.1"/>
    <property type="molecule type" value="Genomic_DNA"/>
</dbReference>
<feature type="compositionally biased region" description="Low complexity" evidence="1">
    <location>
        <begin position="121"/>
        <end position="134"/>
    </location>
</feature>
<keyword evidence="3" id="KW-1185">Reference proteome</keyword>
<reference evidence="2 3" key="1">
    <citation type="journal article" date="2018" name="IMA Fungus">
        <title>IMA Genome-F 9: Draft genome sequence of Annulohypoxylon stygium, Aspergillus mulundensis, Berkeleyomyces basicola (syn. Thielaviopsis basicola), Ceratocystis smalleyi, two Cercospora beticola strains, Coleophoma cylindrospora, Fusarium fracticaudum, Phialophora cf. hyalina, and Morchella septimelata.</title>
        <authorList>
            <person name="Wingfield B.D."/>
            <person name="Bills G.F."/>
            <person name="Dong Y."/>
            <person name="Huang W."/>
            <person name="Nel W.J."/>
            <person name="Swalarsk-Parry B.S."/>
            <person name="Vaghefi N."/>
            <person name="Wilken P.M."/>
            <person name="An Z."/>
            <person name="de Beer Z.W."/>
            <person name="De Vos L."/>
            <person name="Chen L."/>
            <person name="Duong T.A."/>
            <person name="Gao Y."/>
            <person name="Hammerbacher A."/>
            <person name="Kikkert J.R."/>
            <person name="Li Y."/>
            <person name="Li H."/>
            <person name="Li K."/>
            <person name="Li Q."/>
            <person name="Liu X."/>
            <person name="Ma X."/>
            <person name="Naidoo K."/>
            <person name="Pethybridge S.J."/>
            <person name="Sun J."/>
            <person name="Steenkamp E.T."/>
            <person name="van der Nest M.A."/>
            <person name="van Wyk S."/>
            <person name="Wingfield M.J."/>
            <person name="Xiong C."/>
            <person name="Yue Q."/>
            <person name="Zhang X."/>
        </authorList>
    </citation>
    <scope>NUCLEOTIDE SEQUENCE [LARGE SCALE GENOMIC DNA]</scope>
    <source>
        <strain evidence="2 3">BP5796</strain>
    </source>
</reference>
<gene>
    <name evidence="2" type="ORF">BP5796_09857</name>
</gene>
<organism evidence="2 3">
    <name type="scientific">Coleophoma crateriformis</name>
    <dbReference type="NCBI Taxonomy" id="565419"/>
    <lineage>
        <taxon>Eukaryota</taxon>
        <taxon>Fungi</taxon>
        <taxon>Dikarya</taxon>
        <taxon>Ascomycota</taxon>
        <taxon>Pezizomycotina</taxon>
        <taxon>Leotiomycetes</taxon>
        <taxon>Helotiales</taxon>
        <taxon>Dermateaceae</taxon>
        <taxon>Coleophoma</taxon>
    </lineage>
</organism>
<evidence type="ECO:0000256" key="1">
    <source>
        <dbReference type="SAM" id="MobiDB-lite"/>
    </source>
</evidence>